<dbReference type="Pfam" id="PF05577">
    <property type="entry name" value="Peptidase_S28"/>
    <property type="match status" value="1"/>
</dbReference>
<keyword evidence="3" id="KW-0732">Signal</keyword>
<sequence>MYCVTEKGRQDITTGLRLCKPLHSEADVETVKSWLSETWFNLAMVDYPYPANFLEPLPANPIKSICAAFTSPNKTDSELLTQLVGALTIYYNFTGQALCFNTSQTQSGHVDEYGWYYQFCTEMVMPSCSDGVTDMFEPRPWDYDAYVKNCQNLFGVTPRADWVETFYWGRDITTASNIFFSNGALDPWSSGGVLTNLSKTLQAFVIPEGAHHLDLRSKTEMDPPGLIQARLMEYAAVKRWIIEYT</sequence>
<dbReference type="GO" id="GO:0043535">
    <property type="term" value="P:regulation of blood vessel endothelial cell migration"/>
    <property type="evidence" value="ECO:0007669"/>
    <property type="project" value="TreeGrafter"/>
</dbReference>
<comment type="similarity">
    <text evidence="1">Belongs to the peptidase S28 family.</text>
</comment>
<evidence type="ECO:0000313" key="7">
    <source>
        <dbReference type="Proteomes" id="UP000230750"/>
    </source>
</evidence>
<keyword evidence="4" id="KW-0378">Hydrolase</keyword>
<organism evidence="6 7">
    <name type="scientific">Stichopus japonicus</name>
    <name type="common">Sea cucumber</name>
    <dbReference type="NCBI Taxonomy" id="307972"/>
    <lineage>
        <taxon>Eukaryota</taxon>
        <taxon>Metazoa</taxon>
        <taxon>Echinodermata</taxon>
        <taxon>Eleutherozoa</taxon>
        <taxon>Echinozoa</taxon>
        <taxon>Holothuroidea</taxon>
        <taxon>Aspidochirotacea</taxon>
        <taxon>Aspidochirotida</taxon>
        <taxon>Stichopodidae</taxon>
        <taxon>Apostichopus</taxon>
    </lineage>
</organism>
<dbReference type="Proteomes" id="UP000230750">
    <property type="component" value="Unassembled WGS sequence"/>
</dbReference>
<dbReference type="PANTHER" id="PTHR11010">
    <property type="entry name" value="PROTEASE S28 PRO-X CARBOXYPEPTIDASE-RELATED"/>
    <property type="match status" value="1"/>
</dbReference>
<accession>A0A2G8JBH7</accession>
<keyword evidence="7" id="KW-1185">Reference proteome</keyword>
<evidence type="ECO:0000256" key="3">
    <source>
        <dbReference type="ARBA" id="ARBA00022729"/>
    </source>
</evidence>
<protein>
    <submittedName>
        <fullName evidence="6">Putative lysosomal Pro-X carboxypeptidase</fullName>
    </submittedName>
</protein>
<dbReference type="OrthoDB" id="2130629at2759"/>
<name>A0A2G8JBH7_STIJA</name>
<dbReference type="Gene3D" id="3.40.50.1820">
    <property type="entry name" value="alpha/beta hydrolase"/>
    <property type="match status" value="1"/>
</dbReference>
<evidence type="ECO:0000256" key="2">
    <source>
        <dbReference type="ARBA" id="ARBA00022670"/>
    </source>
</evidence>
<dbReference type="InterPro" id="IPR008758">
    <property type="entry name" value="Peptidase_S28"/>
</dbReference>
<dbReference type="GO" id="GO:0004180">
    <property type="term" value="F:carboxypeptidase activity"/>
    <property type="evidence" value="ECO:0007669"/>
    <property type="project" value="UniProtKB-KW"/>
</dbReference>
<gene>
    <name evidence="6" type="ORF">BSL78_30097</name>
</gene>
<comment type="caution">
    <text evidence="6">The sequence shown here is derived from an EMBL/GenBank/DDBJ whole genome shotgun (WGS) entry which is preliminary data.</text>
</comment>
<keyword evidence="6" id="KW-0121">Carboxypeptidase</keyword>
<dbReference type="GO" id="GO:0070008">
    <property type="term" value="F:serine-type exopeptidase activity"/>
    <property type="evidence" value="ECO:0007669"/>
    <property type="project" value="InterPro"/>
</dbReference>
<dbReference type="AlphaFoldDB" id="A0A2G8JBH7"/>
<reference evidence="6 7" key="1">
    <citation type="journal article" date="2017" name="PLoS Biol.">
        <title>The sea cucumber genome provides insights into morphological evolution and visceral regeneration.</title>
        <authorList>
            <person name="Zhang X."/>
            <person name="Sun L."/>
            <person name="Yuan J."/>
            <person name="Sun Y."/>
            <person name="Gao Y."/>
            <person name="Zhang L."/>
            <person name="Li S."/>
            <person name="Dai H."/>
            <person name="Hamel J.F."/>
            <person name="Liu C."/>
            <person name="Yu Y."/>
            <person name="Liu S."/>
            <person name="Lin W."/>
            <person name="Guo K."/>
            <person name="Jin S."/>
            <person name="Xu P."/>
            <person name="Storey K.B."/>
            <person name="Huan P."/>
            <person name="Zhang T."/>
            <person name="Zhou Y."/>
            <person name="Zhang J."/>
            <person name="Lin C."/>
            <person name="Li X."/>
            <person name="Xing L."/>
            <person name="Huo D."/>
            <person name="Sun M."/>
            <person name="Wang L."/>
            <person name="Mercier A."/>
            <person name="Li F."/>
            <person name="Yang H."/>
            <person name="Xiang J."/>
        </authorList>
    </citation>
    <scope>NUCLEOTIDE SEQUENCE [LARGE SCALE GENOMIC DNA]</scope>
    <source>
        <strain evidence="6">Shaxun</strain>
        <tissue evidence="6">Muscle</tissue>
    </source>
</reference>
<dbReference type="GO" id="GO:0008239">
    <property type="term" value="F:dipeptidyl-peptidase activity"/>
    <property type="evidence" value="ECO:0007669"/>
    <property type="project" value="TreeGrafter"/>
</dbReference>
<evidence type="ECO:0000256" key="5">
    <source>
        <dbReference type="ARBA" id="ARBA00023180"/>
    </source>
</evidence>
<dbReference type="GO" id="GO:0006508">
    <property type="term" value="P:proteolysis"/>
    <property type="evidence" value="ECO:0007669"/>
    <property type="project" value="UniProtKB-KW"/>
</dbReference>
<dbReference type="InterPro" id="IPR029058">
    <property type="entry name" value="AB_hydrolase_fold"/>
</dbReference>
<evidence type="ECO:0000313" key="6">
    <source>
        <dbReference type="EMBL" id="PIK33090.1"/>
    </source>
</evidence>
<evidence type="ECO:0000256" key="1">
    <source>
        <dbReference type="ARBA" id="ARBA00011079"/>
    </source>
</evidence>
<dbReference type="PANTHER" id="PTHR11010:SF38">
    <property type="entry name" value="LYSOSOMAL PRO-X CARBOXYPEPTIDASE"/>
    <property type="match status" value="1"/>
</dbReference>
<dbReference type="STRING" id="307972.A0A2G8JBH7"/>
<dbReference type="SUPFAM" id="SSF53474">
    <property type="entry name" value="alpha/beta-Hydrolases"/>
    <property type="match status" value="1"/>
</dbReference>
<keyword evidence="5" id="KW-0325">Glycoprotein</keyword>
<dbReference type="GO" id="GO:0003085">
    <property type="term" value="P:negative regulation of systemic arterial blood pressure"/>
    <property type="evidence" value="ECO:0007669"/>
    <property type="project" value="TreeGrafter"/>
</dbReference>
<evidence type="ECO:0000256" key="4">
    <source>
        <dbReference type="ARBA" id="ARBA00022801"/>
    </source>
</evidence>
<proteinExistence type="inferred from homology"/>
<keyword evidence="2" id="KW-0645">Protease</keyword>
<dbReference type="EMBL" id="MRZV01002745">
    <property type="protein sequence ID" value="PIK33090.1"/>
    <property type="molecule type" value="Genomic_DNA"/>
</dbReference>